<evidence type="ECO:0000256" key="4">
    <source>
        <dbReference type="ARBA" id="ARBA00022723"/>
    </source>
</evidence>
<feature type="domain" description="PIN" evidence="8">
    <location>
        <begin position="3"/>
        <end position="120"/>
    </location>
</feature>
<comment type="cofactor">
    <cofactor evidence="1">
        <name>Mg(2+)</name>
        <dbReference type="ChEBI" id="CHEBI:18420"/>
    </cofactor>
</comment>
<dbReference type="RefSeq" id="WP_112146109.1">
    <property type="nucleotide sequence ID" value="NZ_PGTO01000013.1"/>
</dbReference>
<dbReference type="GO" id="GO:0004518">
    <property type="term" value="F:nuclease activity"/>
    <property type="evidence" value="ECO:0007669"/>
    <property type="project" value="UniProtKB-KW"/>
</dbReference>
<dbReference type="CDD" id="cd18746">
    <property type="entry name" value="PIN_VapC4-5_FitB-like"/>
    <property type="match status" value="1"/>
</dbReference>
<keyword evidence="4" id="KW-0479">Metal-binding</keyword>
<evidence type="ECO:0000256" key="2">
    <source>
        <dbReference type="ARBA" id="ARBA00022649"/>
    </source>
</evidence>
<dbReference type="Pfam" id="PF01850">
    <property type="entry name" value="PIN"/>
    <property type="match status" value="1"/>
</dbReference>
<comment type="caution">
    <text evidence="9">The sequence shown here is derived from an EMBL/GenBank/DDBJ whole genome shotgun (WGS) entry which is preliminary data.</text>
</comment>
<evidence type="ECO:0000256" key="7">
    <source>
        <dbReference type="ARBA" id="ARBA00038093"/>
    </source>
</evidence>
<keyword evidence="5" id="KW-0378">Hydrolase</keyword>
<dbReference type="InterPro" id="IPR050556">
    <property type="entry name" value="Type_II_TA_system_RNase"/>
</dbReference>
<evidence type="ECO:0000313" key="10">
    <source>
        <dbReference type="Proteomes" id="UP000251075"/>
    </source>
</evidence>
<keyword evidence="2" id="KW-1277">Toxin-antitoxin system</keyword>
<proteinExistence type="inferred from homology"/>
<name>A0A364NVV5_9PROT</name>
<dbReference type="InterPro" id="IPR029060">
    <property type="entry name" value="PIN-like_dom_sf"/>
</dbReference>
<dbReference type="Proteomes" id="UP000251075">
    <property type="component" value="Unassembled WGS sequence"/>
</dbReference>
<evidence type="ECO:0000256" key="6">
    <source>
        <dbReference type="ARBA" id="ARBA00022842"/>
    </source>
</evidence>
<keyword evidence="6" id="KW-0460">Magnesium</keyword>
<evidence type="ECO:0000313" key="9">
    <source>
        <dbReference type="EMBL" id="RAU21047.1"/>
    </source>
</evidence>
<dbReference type="InterPro" id="IPR002716">
    <property type="entry name" value="PIN_dom"/>
</dbReference>
<dbReference type="SUPFAM" id="SSF88723">
    <property type="entry name" value="PIN domain-like"/>
    <property type="match status" value="1"/>
</dbReference>
<organism evidence="9 10">
    <name type="scientific">Paramagnetospirillum kuznetsovii</name>
    <dbReference type="NCBI Taxonomy" id="2053833"/>
    <lineage>
        <taxon>Bacteria</taxon>
        <taxon>Pseudomonadati</taxon>
        <taxon>Pseudomonadota</taxon>
        <taxon>Alphaproteobacteria</taxon>
        <taxon>Rhodospirillales</taxon>
        <taxon>Magnetospirillaceae</taxon>
        <taxon>Paramagnetospirillum</taxon>
    </lineage>
</organism>
<accession>A0A364NVV5</accession>
<evidence type="ECO:0000256" key="3">
    <source>
        <dbReference type="ARBA" id="ARBA00022722"/>
    </source>
</evidence>
<dbReference type="GO" id="GO:0016787">
    <property type="term" value="F:hydrolase activity"/>
    <property type="evidence" value="ECO:0007669"/>
    <property type="project" value="UniProtKB-KW"/>
</dbReference>
<dbReference type="OrthoDB" id="7188375at2"/>
<comment type="similarity">
    <text evidence="7">Belongs to the PINc/VapC protein family.</text>
</comment>
<evidence type="ECO:0000259" key="8">
    <source>
        <dbReference type="Pfam" id="PF01850"/>
    </source>
</evidence>
<dbReference type="PANTHER" id="PTHR33653:SF1">
    <property type="entry name" value="RIBONUCLEASE VAPC2"/>
    <property type="match status" value="1"/>
</dbReference>
<protein>
    <submittedName>
        <fullName evidence="9">VapC toxin family PIN domain ribonuclease</fullName>
    </submittedName>
</protein>
<dbReference type="PANTHER" id="PTHR33653">
    <property type="entry name" value="RIBONUCLEASE VAPC2"/>
    <property type="match status" value="1"/>
</dbReference>
<evidence type="ECO:0000256" key="5">
    <source>
        <dbReference type="ARBA" id="ARBA00022801"/>
    </source>
</evidence>
<keyword evidence="3" id="KW-0540">Nuclease</keyword>
<gene>
    <name evidence="9" type="ORF">CU669_14905</name>
</gene>
<sequence>MFLLDTVVVSEMRKPAARRNPMVVSWLDRRAANDLYISVITLGELERGIEAQRRINPVFATQLSVWFDQILSVYRNQILPMTVPIARRWGRQADRIGHMNPDLAIAATAIEHGLTVVTRNVSDFTPTGVNVFNPFEEPSP</sequence>
<keyword evidence="10" id="KW-1185">Reference proteome</keyword>
<dbReference type="EMBL" id="PGTO01000013">
    <property type="protein sequence ID" value="RAU21047.1"/>
    <property type="molecule type" value="Genomic_DNA"/>
</dbReference>
<evidence type="ECO:0000256" key="1">
    <source>
        <dbReference type="ARBA" id="ARBA00001946"/>
    </source>
</evidence>
<dbReference type="AlphaFoldDB" id="A0A364NVV5"/>
<dbReference type="GO" id="GO:0046872">
    <property type="term" value="F:metal ion binding"/>
    <property type="evidence" value="ECO:0007669"/>
    <property type="project" value="UniProtKB-KW"/>
</dbReference>
<reference evidence="9 10" key="1">
    <citation type="submission" date="2017-11" db="EMBL/GenBank/DDBJ databases">
        <title>Draft genome sequence of magnetotactic bacterium Magnetospirillum kuznetsovii LBB-42.</title>
        <authorList>
            <person name="Grouzdev D.S."/>
            <person name="Rysina M.S."/>
            <person name="Baslerov R.V."/>
            <person name="Koziaeva V."/>
        </authorList>
    </citation>
    <scope>NUCLEOTIDE SEQUENCE [LARGE SCALE GENOMIC DNA]</scope>
    <source>
        <strain evidence="9 10">LBB-42</strain>
    </source>
</reference>
<dbReference type="Gene3D" id="3.40.50.1010">
    <property type="entry name" value="5'-nuclease"/>
    <property type="match status" value="1"/>
</dbReference>